<dbReference type="SUPFAM" id="SSF50965">
    <property type="entry name" value="Galactose oxidase, central domain"/>
    <property type="match status" value="1"/>
</dbReference>
<dbReference type="AlphaFoldDB" id="A0A5J4ZE26"/>
<dbReference type="Gene3D" id="1.20.1280.50">
    <property type="match status" value="1"/>
</dbReference>
<dbReference type="Proteomes" id="UP000325577">
    <property type="component" value="Linkage Group LG8"/>
</dbReference>
<dbReference type="Pfam" id="PF08268">
    <property type="entry name" value="FBA_3"/>
    <property type="match status" value="1"/>
</dbReference>
<dbReference type="PROSITE" id="PS50181">
    <property type="entry name" value="FBOX"/>
    <property type="match status" value="1"/>
</dbReference>
<organism evidence="2 3">
    <name type="scientific">Nyssa sinensis</name>
    <dbReference type="NCBI Taxonomy" id="561372"/>
    <lineage>
        <taxon>Eukaryota</taxon>
        <taxon>Viridiplantae</taxon>
        <taxon>Streptophyta</taxon>
        <taxon>Embryophyta</taxon>
        <taxon>Tracheophyta</taxon>
        <taxon>Spermatophyta</taxon>
        <taxon>Magnoliopsida</taxon>
        <taxon>eudicotyledons</taxon>
        <taxon>Gunneridae</taxon>
        <taxon>Pentapetalae</taxon>
        <taxon>asterids</taxon>
        <taxon>Cornales</taxon>
        <taxon>Nyssaceae</taxon>
        <taxon>Nyssa</taxon>
    </lineage>
</organism>
<keyword evidence="3" id="KW-1185">Reference proteome</keyword>
<sequence>MSELPADMVTDILSRLPVETLLRFRCVSKPWCALIGSSDFIKFHLKRSTETNNNLSIIFGDGVGLYTIDFEWLDEAVKLDTPLEFMDYVIQVSGSCNGLLCLSNIVRDIVLWNPSTRKYKMLPVAPIEFPGGFSILDTRRVIVYGFGHDVVNDEYKVVRMVQYYVLDNDSFDSEVKVYSLKSNSWQRIPDFPYYLCHDGVSGILAGGALRWIVSRKPKPATANLIAGFDIGTEEYRSME</sequence>
<accession>A0A5J4ZE26</accession>
<dbReference type="InterPro" id="IPR036047">
    <property type="entry name" value="F-box-like_dom_sf"/>
</dbReference>
<name>A0A5J4ZE26_9ASTE</name>
<dbReference type="PANTHER" id="PTHR31672:SF13">
    <property type="entry name" value="F-BOX PROTEIN CPR30-LIKE"/>
    <property type="match status" value="1"/>
</dbReference>
<proteinExistence type="predicted"/>
<dbReference type="OrthoDB" id="591557at2759"/>
<dbReference type="SMART" id="SM00256">
    <property type="entry name" value="FBOX"/>
    <property type="match status" value="1"/>
</dbReference>
<dbReference type="InterPro" id="IPR013187">
    <property type="entry name" value="F-box-assoc_dom_typ3"/>
</dbReference>
<dbReference type="InterPro" id="IPR001810">
    <property type="entry name" value="F-box_dom"/>
</dbReference>
<evidence type="ECO:0000313" key="2">
    <source>
        <dbReference type="EMBL" id="KAA8516863.1"/>
    </source>
</evidence>
<dbReference type="CDD" id="cd22157">
    <property type="entry name" value="F-box_AtFBW1-like"/>
    <property type="match status" value="1"/>
</dbReference>
<reference evidence="2 3" key="1">
    <citation type="submission" date="2019-09" db="EMBL/GenBank/DDBJ databases">
        <title>A chromosome-level genome assembly of the Chinese tupelo Nyssa sinensis.</title>
        <authorList>
            <person name="Yang X."/>
            <person name="Kang M."/>
            <person name="Yang Y."/>
            <person name="Xiong H."/>
            <person name="Wang M."/>
            <person name="Zhang Z."/>
            <person name="Wang Z."/>
            <person name="Wu H."/>
            <person name="Ma T."/>
            <person name="Liu J."/>
            <person name="Xi Z."/>
        </authorList>
    </citation>
    <scope>NUCLEOTIDE SEQUENCE [LARGE SCALE GENOMIC DNA]</scope>
    <source>
        <strain evidence="2">J267</strain>
        <tissue evidence="2">Leaf</tissue>
    </source>
</reference>
<evidence type="ECO:0000259" key="1">
    <source>
        <dbReference type="PROSITE" id="PS50181"/>
    </source>
</evidence>
<dbReference type="InterPro" id="IPR050796">
    <property type="entry name" value="SCF_F-box_component"/>
</dbReference>
<dbReference type="Pfam" id="PF00646">
    <property type="entry name" value="F-box"/>
    <property type="match status" value="1"/>
</dbReference>
<dbReference type="NCBIfam" id="TIGR01640">
    <property type="entry name" value="F_box_assoc_1"/>
    <property type="match status" value="1"/>
</dbReference>
<dbReference type="EMBL" id="CM018051">
    <property type="protein sequence ID" value="KAA8516863.1"/>
    <property type="molecule type" value="Genomic_DNA"/>
</dbReference>
<evidence type="ECO:0000313" key="3">
    <source>
        <dbReference type="Proteomes" id="UP000325577"/>
    </source>
</evidence>
<dbReference type="PANTHER" id="PTHR31672">
    <property type="entry name" value="BNACNNG10540D PROTEIN"/>
    <property type="match status" value="1"/>
</dbReference>
<gene>
    <name evidence="2" type="ORF">F0562_017319</name>
</gene>
<dbReference type="SUPFAM" id="SSF81383">
    <property type="entry name" value="F-box domain"/>
    <property type="match status" value="1"/>
</dbReference>
<protein>
    <recommendedName>
        <fullName evidence="1">F-box domain-containing protein</fullName>
    </recommendedName>
</protein>
<dbReference type="InterPro" id="IPR011043">
    <property type="entry name" value="Gal_Oxase/kelch_b-propeller"/>
</dbReference>
<dbReference type="InterPro" id="IPR017451">
    <property type="entry name" value="F-box-assoc_interact_dom"/>
</dbReference>
<feature type="domain" description="F-box" evidence="1">
    <location>
        <begin position="1"/>
        <end position="44"/>
    </location>
</feature>